<feature type="non-terminal residue" evidence="1">
    <location>
        <position position="1"/>
    </location>
</feature>
<proteinExistence type="predicted"/>
<organism evidence="1 2">
    <name type="scientific">SAR324 cluster bacterium</name>
    <dbReference type="NCBI Taxonomy" id="2024889"/>
    <lineage>
        <taxon>Bacteria</taxon>
        <taxon>Deltaproteobacteria</taxon>
        <taxon>SAR324 cluster</taxon>
    </lineage>
</organism>
<name>A0A7X9FQ97_9DELT</name>
<dbReference type="AlphaFoldDB" id="A0A7X9FQ97"/>
<sequence>KRIFDNGLLAKRQFIRELGLDAEVRIRIYVEGPTEYAAFSYLLQPWQQIEVFDLAGQFIQGKRKGFAFRENLILDDRSGVFSVIVLDGDREDNIRIIKKAAEEDLFCGQFYISQPDFELCNFSKEELIEIAWNLIDEVQKSEKHYLYLSNAVKTANNADDLIKAIRKEVPPLSQFAKGSEWGENLAKFAARKPDLAGSETPRPLIDACHTVIRAIDIDYLYNRRNLRVDPNTGKLVHR</sequence>
<gene>
    <name evidence="1" type="ORF">GYA55_03505</name>
</gene>
<evidence type="ECO:0000313" key="1">
    <source>
        <dbReference type="EMBL" id="NMC62212.1"/>
    </source>
</evidence>
<accession>A0A7X9FQ97</accession>
<dbReference type="EMBL" id="JAAZON010000135">
    <property type="protein sequence ID" value="NMC62212.1"/>
    <property type="molecule type" value="Genomic_DNA"/>
</dbReference>
<dbReference type="Proteomes" id="UP000524246">
    <property type="component" value="Unassembled WGS sequence"/>
</dbReference>
<reference evidence="1 2" key="1">
    <citation type="journal article" date="2020" name="Biotechnol. Biofuels">
        <title>New insights from the biogas microbiome by comprehensive genome-resolved metagenomics of nearly 1600 species originating from multiple anaerobic digesters.</title>
        <authorList>
            <person name="Campanaro S."/>
            <person name="Treu L."/>
            <person name="Rodriguez-R L.M."/>
            <person name="Kovalovszki A."/>
            <person name="Ziels R.M."/>
            <person name="Maus I."/>
            <person name="Zhu X."/>
            <person name="Kougias P.G."/>
            <person name="Basile A."/>
            <person name="Luo G."/>
            <person name="Schluter A."/>
            <person name="Konstantinidis K.T."/>
            <person name="Angelidaki I."/>
        </authorList>
    </citation>
    <scope>NUCLEOTIDE SEQUENCE [LARGE SCALE GENOMIC DNA]</scope>
    <source>
        <strain evidence="1">AS27yjCOA_65</strain>
    </source>
</reference>
<comment type="caution">
    <text evidence="1">The sequence shown here is derived from an EMBL/GenBank/DDBJ whole genome shotgun (WGS) entry which is preliminary data.</text>
</comment>
<protein>
    <submittedName>
        <fullName evidence="1">Uncharacterized protein</fullName>
    </submittedName>
</protein>
<evidence type="ECO:0000313" key="2">
    <source>
        <dbReference type="Proteomes" id="UP000524246"/>
    </source>
</evidence>